<dbReference type="Gene3D" id="1.10.1020.10">
    <property type="entry name" value="Adenine-specific Methyltransferase, Domain 2"/>
    <property type="match status" value="1"/>
</dbReference>
<dbReference type="PANTHER" id="PTHR30481:SF3">
    <property type="entry name" value="DNA ADENINE METHYLASE"/>
    <property type="match status" value="1"/>
</dbReference>
<dbReference type="GeneID" id="97604362"/>
<name>A0A831EUD3_ERWAM</name>
<evidence type="ECO:0000256" key="3">
    <source>
        <dbReference type="ARBA" id="ARBA00022603"/>
    </source>
</evidence>
<evidence type="ECO:0000256" key="5">
    <source>
        <dbReference type="ARBA" id="ARBA00022691"/>
    </source>
</evidence>
<dbReference type="Gene3D" id="3.40.50.150">
    <property type="entry name" value="Vaccinia Virus protein VP39"/>
    <property type="match status" value="2"/>
</dbReference>
<dbReference type="EC" id="2.1.1.72" evidence="2"/>
<dbReference type="PIRSF" id="PIRSF036638">
    <property type="entry name" value="M_m6A_StsI"/>
    <property type="match status" value="1"/>
</dbReference>
<organism evidence="7 8">
    <name type="scientific">Erwinia amylovora NBRC 12687 = CFBP 1232</name>
    <dbReference type="NCBI Taxonomy" id="1219359"/>
    <lineage>
        <taxon>Bacteria</taxon>
        <taxon>Pseudomonadati</taxon>
        <taxon>Pseudomonadota</taxon>
        <taxon>Gammaproteobacteria</taxon>
        <taxon>Enterobacterales</taxon>
        <taxon>Erwiniaceae</taxon>
        <taxon>Erwinia</taxon>
    </lineage>
</organism>
<dbReference type="GO" id="GO:0043565">
    <property type="term" value="F:sequence-specific DNA binding"/>
    <property type="evidence" value="ECO:0007669"/>
    <property type="project" value="TreeGrafter"/>
</dbReference>
<evidence type="ECO:0000256" key="2">
    <source>
        <dbReference type="ARBA" id="ARBA00011900"/>
    </source>
</evidence>
<gene>
    <name evidence="7" type="primary">dam3</name>
    <name evidence="7" type="ORF">BN437_3758</name>
</gene>
<dbReference type="InterPro" id="IPR023095">
    <property type="entry name" value="Ade_MeTrfase_dom_2"/>
</dbReference>
<accession>A0A831EUD3</accession>
<comment type="similarity">
    <text evidence="1">Belongs to the N(4)/N(6)-methyltransferase family.</text>
</comment>
<dbReference type="AlphaFoldDB" id="A0A831EUD3"/>
<evidence type="ECO:0000313" key="7">
    <source>
        <dbReference type="EMBL" id="CCO95656.1"/>
    </source>
</evidence>
<dbReference type="SUPFAM" id="SSF53335">
    <property type="entry name" value="S-adenosyl-L-methionine-dependent methyltransferases"/>
    <property type="match status" value="2"/>
</dbReference>
<dbReference type="InterPro" id="IPR029063">
    <property type="entry name" value="SAM-dependent_MTases_sf"/>
</dbReference>
<dbReference type="PANTHER" id="PTHR30481">
    <property type="entry name" value="DNA ADENINE METHYLASE"/>
    <property type="match status" value="1"/>
</dbReference>
<evidence type="ECO:0000256" key="1">
    <source>
        <dbReference type="ARBA" id="ARBA00006594"/>
    </source>
</evidence>
<dbReference type="InterPro" id="IPR002052">
    <property type="entry name" value="DNA_methylase_N6_adenine_CS"/>
</dbReference>
<keyword evidence="3 7" id="KW-0489">Methyltransferase</keyword>
<evidence type="ECO:0000256" key="4">
    <source>
        <dbReference type="ARBA" id="ARBA00022679"/>
    </source>
</evidence>
<dbReference type="GO" id="GO:0009307">
    <property type="term" value="P:DNA restriction-modification system"/>
    <property type="evidence" value="ECO:0007669"/>
    <property type="project" value="InterPro"/>
</dbReference>
<reference evidence="7 8" key="2">
    <citation type="submission" date="2013-04" db="EMBL/GenBank/DDBJ databases">
        <title>Comparative genomics of 12 strains of Erwinia amylovora identifies a pan-genome with a large conserved core and provides insights into host specificity.</title>
        <authorList>
            <person name="Mann R.A."/>
            <person name="Smits T.H.M."/>
            <person name="Buehlmann A."/>
            <person name="Blom J."/>
            <person name="Goesmann A."/>
            <person name="Frey J.E."/>
            <person name="Plummer K.M."/>
            <person name="Beer S.V."/>
            <person name="Luck J."/>
            <person name="Duffy B."/>
            <person name="Rodoni B."/>
        </authorList>
    </citation>
    <scope>NUCLEOTIDE SEQUENCE [LARGE SCALE GENOMIC DNA]</scope>
    <source>
        <strain evidence="8">CFBP 1232</strain>
    </source>
</reference>
<sequence length="617" mass="72047">MRYLGNKETIVSNIIELLKDKNIIKNEYSFFDAFCGTGSVADALKSNYSEIVINDNLKWSTLYSSGRLLSGECGFNKLNFNPFDFFNNTSEIKKGFFYKNYSPGGSERMYFSAQNAGRIDYIRENIENWFLDGQINKSEYNYLLASLIESISKVSNTAGVYGAYLKHWDSRALKEIEYLPVDCSDGNCNKLTVFNEKIEDIIENVECDILYLDPPYTQNQYGTQYHLLETLILNDSPDISKVTGSRSTTPMRSDWSKDFKCHILLDKIISKTKASHILLSYSADGFMSKDFIDSVMMRYGVKSSYECRKIAYKKYKNHKSKGESEHFEYLFYIKKREKNTVRYESPLNYIGSKSKYIDFINSALPNKIDKFYDIFGGGFNVGINIDADSVIYNEYNFFVKELIESIHDIDTYKYITNVKKLIKKYNLEPENKDNYLKARKDYNSSSIDKRDPILLYTIILYGFQQQIRFNGSYEFNNPTGMRWFNNKVLEKLISFSRKIKEINVSFYQEDYKLLMNSIDSDDFVYLDPPYRLTTGSYNDGKRGFNGWGVDDESNLFCFCNQLNNKKIKFMLSYVLEHGGEYNHQLKSFIEENDYKLIELPIVLGRNRKEVIIVNYEK</sequence>
<dbReference type="GO" id="GO:1904047">
    <property type="term" value="F:S-adenosyl-L-methionine binding"/>
    <property type="evidence" value="ECO:0007669"/>
    <property type="project" value="TreeGrafter"/>
</dbReference>
<keyword evidence="4 7" id="KW-0808">Transferase</keyword>
<evidence type="ECO:0000256" key="6">
    <source>
        <dbReference type="ARBA" id="ARBA00047942"/>
    </source>
</evidence>
<protein>
    <recommendedName>
        <fullName evidence="2">site-specific DNA-methyltransferase (adenine-specific)</fullName>
        <ecNumber evidence="2">2.1.1.72</ecNumber>
    </recommendedName>
</protein>
<dbReference type="InterPro" id="IPR012327">
    <property type="entry name" value="MeTrfase_D12"/>
</dbReference>
<reference evidence="7 8" key="1">
    <citation type="submission" date="2012-11" db="EMBL/GenBank/DDBJ databases">
        <authorList>
            <person name="Linke B."/>
        </authorList>
    </citation>
    <scope>NUCLEOTIDE SEQUENCE [LARGE SCALE GENOMIC DNA]</scope>
    <source>
        <strain evidence="8">CFBP 1232</strain>
    </source>
</reference>
<dbReference type="Pfam" id="PF02086">
    <property type="entry name" value="MethyltransfD12"/>
    <property type="match status" value="2"/>
</dbReference>
<dbReference type="Proteomes" id="UP000013111">
    <property type="component" value="Unassembled WGS sequence"/>
</dbReference>
<dbReference type="GO" id="GO:0009007">
    <property type="term" value="F:site-specific DNA-methyltransferase (adenine-specific) activity"/>
    <property type="evidence" value="ECO:0007669"/>
    <property type="project" value="UniProtKB-EC"/>
</dbReference>
<dbReference type="GO" id="GO:0032259">
    <property type="term" value="P:methylation"/>
    <property type="evidence" value="ECO:0007669"/>
    <property type="project" value="UniProtKB-KW"/>
</dbReference>
<proteinExistence type="inferred from homology"/>
<keyword evidence="5" id="KW-0949">S-adenosyl-L-methionine</keyword>
<dbReference type="EMBL" id="CAPB01000041">
    <property type="protein sequence ID" value="CCO95656.1"/>
    <property type="molecule type" value="Genomic_DNA"/>
</dbReference>
<dbReference type="GO" id="GO:0006298">
    <property type="term" value="P:mismatch repair"/>
    <property type="evidence" value="ECO:0007669"/>
    <property type="project" value="TreeGrafter"/>
</dbReference>
<evidence type="ECO:0000313" key="8">
    <source>
        <dbReference type="Proteomes" id="UP000013111"/>
    </source>
</evidence>
<dbReference type="RefSeq" id="WP_004163504.1">
    <property type="nucleotide sequence ID" value="NZ_BAYW01000001.1"/>
</dbReference>
<comment type="caution">
    <text evidence="7">The sequence shown here is derived from an EMBL/GenBank/DDBJ whole genome shotgun (WGS) entry which is preliminary data.</text>
</comment>
<dbReference type="PRINTS" id="PR00505">
    <property type="entry name" value="D12N6MTFRASE"/>
</dbReference>
<dbReference type="InterPro" id="IPR012186">
    <property type="entry name" value="Ade-mod_methylase_MStsI"/>
</dbReference>
<comment type="catalytic activity">
    <reaction evidence="6">
        <text>a 2'-deoxyadenosine in DNA + S-adenosyl-L-methionine = an N(6)-methyl-2'-deoxyadenosine in DNA + S-adenosyl-L-homocysteine + H(+)</text>
        <dbReference type="Rhea" id="RHEA:15197"/>
        <dbReference type="Rhea" id="RHEA-COMP:12418"/>
        <dbReference type="Rhea" id="RHEA-COMP:12419"/>
        <dbReference type="ChEBI" id="CHEBI:15378"/>
        <dbReference type="ChEBI" id="CHEBI:57856"/>
        <dbReference type="ChEBI" id="CHEBI:59789"/>
        <dbReference type="ChEBI" id="CHEBI:90615"/>
        <dbReference type="ChEBI" id="CHEBI:90616"/>
        <dbReference type="EC" id="2.1.1.72"/>
    </reaction>
</comment>
<dbReference type="PROSITE" id="PS00092">
    <property type="entry name" value="N6_MTASE"/>
    <property type="match status" value="1"/>
</dbReference>